<name>A0A811UCH4_CERCA</name>
<accession>A0A811UCH4</accession>
<organism evidence="1 2">
    <name type="scientific">Ceratitis capitata</name>
    <name type="common">Mediterranean fruit fly</name>
    <name type="synonym">Tephritis capitata</name>
    <dbReference type="NCBI Taxonomy" id="7213"/>
    <lineage>
        <taxon>Eukaryota</taxon>
        <taxon>Metazoa</taxon>
        <taxon>Ecdysozoa</taxon>
        <taxon>Arthropoda</taxon>
        <taxon>Hexapoda</taxon>
        <taxon>Insecta</taxon>
        <taxon>Pterygota</taxon>
        <taxon>Neoptera</taxon>
        <taxon>Endopterygota</taxon>
        <taxon>Diptera</taxon>
        <taxon>Brachycera</taxon>
        <taxon>Muscomorpha</taxon>
        <taxon>Tephritoidea</taxon>
        <taxon>Tephritidae</taxon>
        <taxon>Ceratitis</taxon>
        <taxon>Ceratitis</taxon>
    </lineage>
</organism>
<dbReference type="EMBL" id="CAJHJT010000001">
    <property type="protein sequence ID" value="CAD6995135.1"/>
    <property type="molecule type" value="Genomic_DNA"/>
</dbReference>
<keyword evidence="2" id="KW-1185">Reference proteome</keyword>
<sequence>MPWHEEDYLRLSHFGFLESSFKTVANINATFEDYIDVDCDVITTDNPSDDDILDQESLGAPPISDEYEEESVDIVKPLPTYGQLSSSVAGFRTYLEMKTNIPITVYTALNVLENYIEEEKWKNSFISISTGPLKMTPVPMTVAMKFK</sequence>
<comment type="caution">
    <text evidence="1">The sequence shown here is derived from an EMBL/GenBank/DDBJ whole genome shotgun (WGS) entry which is preliminary data.</text>
</comment>
<dbReference type="Proteomes" id="UP000606786">
    <property type="component" value="Unassembled WGS sequence"/>
</dbReference>
<dbReference type="AlphaFoldDB" id="A0A811UCH4"/>
<proteinExistence type="predicted"/>
<evidence type="ECO:0000313" key="2">
    <source>
        <dbReference type="Proteomes" id="UP000606786"/>
    </source>
</evidence>
<gene>
    <name evidence="1" type="ORF">CCAP1982_LOCUS3858</name>
</gene>
<protein>
    <submittedName>
        <fullName evidence="1">(Mediterranean fruit fly) hypothetical protein</fullName>
    </submittedName>
</protein>
<evidence type="ECO:0000313" key="1">
    <source>
        <dbReference type="EMBL" id="CAD6995135.1"/>
    </source>
</evidence>
<reference evidence="1" key="1">
    <citation type="submission" date="2020-11" db="EMBL/GenBank/DDBJ databases">
        <authorList>
            <person name="Whitehead M."/>
        </authorList>
    </citation>
    <scope>NUCLEOTIDE SEQUENCE</scope>
    <source>
        <strain evidence="1">EGII</strain>
    </source>
</reference>